<name>A0ACC1QZP3_9HYPO</name>
<comment type="caution">
    <text evidence="1">The sequence shown here is derived from an EMBL/GenBank/DDBJ whole genome shotgun (WGS) entry which is preliminary data.</text>
</comment>
<reference evidence="1" key="1">
    <citation type="submission" date="2022-07" db="EMBL/GenBank/DDBJ databases">
        <title>Genome Sequence of Lecanicillium saksenae.</title>
        <authorList>
            <person name="Buettner E."/>
        </authorList>
    </citation>
    <scope>NUCLEOTIDE SEQUENCE</scope>
    <source>
        <strain evidence="1">VT-O1</strain>
    </source>
</reference>
<dbReference type="EMBL" id="JANAKD010000337">
    <property type="protein sequence ID" value="KAJ3494859.1"/>
    <property type="molecule type" value="Genomic_DNA"/>
</dbReference>
<gene>
    <name evidence="1" type="ORF">NLG97_g3806</name>
</gene>
<accession>A0ACC1QZP3</accession>
<dbReference type="Proteomes" id="UP001148737">
    <property type="component" value="Unassembled WGS sequence"/>
</dbReference>
<evidence type="ECO:0000313" key="1">
    <source>
        <dbReference type="EMBL" id="KAJ3494859.1"/>
    </source>
</evidence>
<keyword evidence="2" id="KW-1185">Reference proteome</keyword>
<organism evidence="1 2">
    <name type="scientific">Lecanicillium saksenae</name>
    <dbReference type="NCBI Taxonomy" id="468837"/>
    <lineage>
        <taxon>Eukaryota</taxon>
        <taxon>Fungi</taxon>
        <taxon>Dikarya</taxon>
        <taxon>Ascomycota</taxon>
        <taxon>Pezizomycotina</taxon>
        <taxon>Sordariomycetes</taxon>
        <taxon>Hypocreomycetidae</taxon>
        <taxon>Hypocreales</taxon>
        <taxon>Cordycipitaceae</taxon>
        <taxon>Lecanicillium</taxon>
    </lineage>
</organism>
<sequence>MAPKATGNKYSVILPTYNERRNLPIITWLLNRTFTDAKLDWELIIVDDGSPDGTQEVANQLVKASGSSQCVSMYASYPLGEIIDAARAFKPDVPHEMPMYLQFYFDKERSRTAKQLEDAQSRGVVGLFLTVDAGSIGKREADERIQLTEEVTQAGSSVTGLNDTKGGGLGRSLTEFMDNSVTWDDIRWVRKCVPELKIVLKGIQTADDALMALQAGVDGIIISNHGGRTLDTGPAAIMVLLELHKRCPHIFKAMDVMIDGGIRRGTDIFKALCLGAKAVGLGRATLYSLNYGYEGVLKLFDILRDELEATMKLCGVTSIDQLHAGGEDGKLGTSMLCKTATMSAEDSKDDKAYSSAYNDGGLRQTISNTVADVNGAAYPLPDAERGQHHQQALSQEKHKQVNDSSDDTVVGDPEDTQSIAPAPDGGLQAWLVVLGGWCSSFCSYGWINSVGIFQQYYAEGPLKDYSPSQISWIPGLQIFFMSFMGPLIGVLFDRYGPKRLLIVGSFMHVFGLMMASISTKYYQFLLSQGVCSAIGVAAVYLSAIACVSGWFDKRSGLAFGILATGSSFGGVVLPIMLTRLINKVGYGWAMRTGAFLIGALCIIAICTVRRRNNISAQTTFTMAQIRQPFKEIPFVFILGGLFLIPFGLYTPINYLPTVAVSAGMSKTLAQNLVAIYNGASLMGRLGSGILADRFGRFNAFVGSCYVAGILIVAMWIPGTDNNVTIAFAAMFGLFSGAYIALLVALVALVSPIREIGYRNGIASLAQSVGGLFATPIAGAIFVKPNGLVGVKVYAGAFLLAGTTSVFIARLVLTKFKLNKAI</sequence>
<proteinExistence type="predicted"/>
<protein>
    <submittedName>
        <fullName evidence="1">Uncharacterized protein</fullName>
    </submittedName>
</protein>
<evidence type="ECO:0000313" key="2">
    <source>
        <dbReference type="Proteomes" id="UP001148737"/>
    </source>
</evidence>